<dbReference type="GO" id="GO:0000026">
    <property type="term" value="F:alpha-1,2-mannosyltransferase activity"/>
    <property type="evidence" value="ECO:0007669"/>
    <property type="project" value="TreeGrafter"/>
</dbReference>
<dbReference type="AlphaFoldDB" id="A0A1B7P255"/>
<evidence type="ECO:0000313" key="7">
    <source>
        <dbReference type="Proteomes" id="UP000091918"/>
    </source>
</evidence>
<dbReference type="OrthoDB" id="439943at2759"/>
<reference evidence="6 7" key="1">
    <citation type="submission" date="2015-07" db="EMBL/GenBank/DDBJ databases">
        <title>Emmonsia species relationships and genome sequence.</title>
        <authorList>
            <person name="Cuomo C.A."/>
            <person name="Schwartz I.S."/>
            <person name="Kenyon C."/>
            <person name="de Hoog G.S."/>
            <person name="Govender N.P."/>
            <person name="Botha A."/>
            <person name="Moreno L."/>
            <person name="de Vries M."/>
            <person name="Munoz J.F."/>
            <person name="Stielow J.B."/>
        </authorList>
    </citation>
    <scope>NUCLEOTIDE SEQUENCE [LARGE SCALE GENOMIC DNA]</scope>
    <source>
        <strain evidence="6 7">CBS 136260</strain>
    </source>
</reference>
<proteinExistence type="inferred from homology"/>
<keyword evidence="5" id="KW-0812">Transmembrane</keyword>
<dbReference type="PIRSF" id="PIRSF018153">
    <property type="entry name" value="Glyco_trans_15"/>
    <property type="match status" value="1"/>
</dbReference>
<dbReference type="FunFam" id="3.90.550.10:FF:000051">
    <property type="entry name" value="Alpha-1,2-mannosyltransferase (Ktr4)"/>
    <property type="match status" value="1"/>
</dbReference>
<dbReference type="GO" id="GO:0006493">
    <property type="term" value="P:protein O-linked glycosylation"/>
    <property type="evidence" value="ECO:0007669"/>
    <property type="project" value="TreeGrafter"/>
</dbReference>
<dbReference type="EMBL" id="LGUA01000215">
    <property type="protein sequence ID" value="OAX83100.1"/>
    <property type="molecule type" value="Genomic_DNA"/>
</dbReference>
<evidence type="ECO:0000256" key="3">
    <source>
        <dbReference type="ARBA" id="ARBA00022679"/>
    </source>
</evidence>
<feature type="transmembrane region" description="Helical" evidence="5">
    <location>
        <begin position="329"/>
        <end position="352"/>
    </location>
</feature>
<evidence type="ECO:0000256" key="4">
    <source>
        <dbReference type="PIRSR" id="PIRSR018153-1"/>
    </source>
</evidence>
<keyword evidence="7" id="KW-1185">Reference proteome</keyword>
<keyword evidence="5" id="KW-1133">Transmembrane helix</keyword>
<evidence type="ECO:0000256" key="2">
    <source>
        <dbReference type="ARBA" id="ARBA00022676"/>
    </source>
</evidence>
<feature type="active site" description="Nucleophile" evidence="4">
    <location>
        <position position="240"/>
    </location>
</feature>
<comment type="caution">
    <text evidence="6">The sequence shown here is derived from an EMBL/GenBank/DDBJ whole genome shotgun (WGS) entry which is preliminary data.</text>
</comment>
<dbReference type="InterPro" id="IPR002685">
    <property type="entry name" value="Glyco_trans_15"/>
</dbReference>
<organism evidence="6 7">
    <name type="scientific">Emergomyces africanus</name>
    <dbReference type="NCBI Taxonomy" id="1955775"/>
    <lineage>
        <taxon>Eukaryota</taxon>
        <taxon>Fungi</taxon>
        <taxon>Dikarya</taxon>
        <taxon>Ascomycota</taxon>
        <taxon>Pezizomycotina</taxon>
        <taxon>Eurotiomycetes</taxon>
        <taxon>Eurotiomycetidae</taxon>
        <taxon>Onygenales</taxon>
        <taxon>Ajellomycetaceae</taxon>
        <taxon>Emergomyces</taxon>
    </lineage>
</organism>
<keyword evidence="5" id="KW-0472">Membrane</keyword>
<evidence type="ECO:0000313" key="6">
    <source>
        <dbReference type="EMBL" id="OAX83100.1"/>
    </source>
</evidence>
<comment type="similarity">
    <text evidence="1">Belongs to the glycosyltransferase 15 family.</text>
</comment>
<protein>
    <recommendedName>
        <fullName evidence="8">Alpha-1,2 mannosyltransferase KTR1</fullName>
    </recommendedName>
</protein>
<keyword evidence="2" id="KW-0328">Glycosyltransferase</keyword>
<evidence type="ECO:0000256" key="1">
    <source>
        <dbReference type="ARBA" id="ARBA00007677"/>
    </source>
</evidence>
<dbReference type="GO" id="GO:0016020">
    <property type="term" value="C:membrane"/>
    <property type="evidence" value="ECO:0007669"/>
    <property type="project" value="InterPro"/>
</dbReference>
<evidence type="ECO:0000256" key="5">
    <source>
        <dbReference type="SAM" id="Phobius"/>
    </source>
</evidence>
<dbReference type="GO" id="GO:0000032">
    <property type="term" value="P:cell wall mannoprotein biosynthetic process"/>
    <property type="evidence" value="ECO:0007669"/>
    <property type="project" value="TreeGrafter"/>
</dbReference>
<dbReference type="STRING" id="1658172.A0A1B7P255"/>
<dbReference type="SUPFAM" id="SSF53448">
    <property type="entry name" value="Nucleotide-diphospho-sugar transferases"/>
    <property type="match status" value="1"/>
</dbReference>
<keyword evidence="3" id="KW-0808">Transferase</keyword>
<dbReference type="PANTHER" id="PTHR31121">
    <property type="entry name" value="ALPHA-1,2 MANNOSYLTRANSFERASE KTR1"/>
    <property type="match status" value="1"/>
</dbReference>
<dbReference type="Gene3D" id="3.90.550.10">
    <property type="entry name" value="Spore Coat Polysaccharide Biosynthesis Protein SpsA, Chain A"/>
    <property type="match status" value="1"/>
</dbReference>
<gene>
    <name evidence="6" type="ORF">ACJ72_02543</name>
</gene>
<sequence>MSYRASCRLSGKVIPIPGTSSLATTPANERVNATFVTLARNSDIWEIAKSIRQVEDRFNRNYHYDWVFLNDEPFDDEFKKLTSTLISGKTHYGLIPEEHWSFPDFIDQQRAAKAREEMEANKVIYGGSISYRHMCRYESGFFFRHELLQNYDYYWRVEPSIEYFCDISFDPFKFMKDNKKKYSFVISLYEYKETVPTLWDSAKKFIKQYPQHIAENNNLEFISADGGESYNFCHFWSNFEIGDLNWLRSPAYLDYFNVLDRDGGFFYERWGDAPVHSIAAALLLNKDEVHFFNEIAYKHVPFVHCPTGEQTKLDLKCHCNPMDNFDWKGYSSGFIIILCGILVFTVVSIVAFKARRPERSLSISSAGSEPYDRMPKRW</sequence>
<accession>A0A1B7P255</accession>
<dbReference type="InterPro" id="IPR029044">
    <property type="entry name" value="Nucleotide-diphossugar_trans"/>
</dbReference>
<dbReference type="Pfam" id="PF01793">
    <property type="entry name" value="Glyco_transf_15"/>
    <property type="match status" value="1"/>
</dbReference>
<name>A0A1B7P255_9EURO</name>
<dbReference type="GO" id="GO:0006487">
    <property type="term" value="P:protein N-linked glycosylation"/>
    <property type="evidence" value="ECO:0007669"/>
    <property type="project" value="TreeGrafter"/>
</dbReference>
<evidence type="ECO:0008006" key="8">
    <source>
        <dbReference type="Google" id="ProtNLM"/>
    </source>
</evidence>
<dbReference type="PANTHER" id="PTHR31121:SF6">
    <property type="entry name" value="ALPHA-1,2 MANNOSYLTRANSFERASE KTR1"/>
    <property type="match status" value="1"/>
</dbReference>
<dbReference type="GO" id="GO:0005794">
    <property type="term" value="C:Golgi apparatus"/>
    <property type="evidence" value="ECO:0007669"/>
    <property type="project" value="TreeGrafter"/>
</dbReference>
<dbReference type="Proteomes" id="UP000091918">
    <property type="component" value="Unassembled WGS sequence"/>
</dbReference>